<dbReference type="InterPro" id="IPR032301">
    <property type="entry name" value="DUF4844"/>
</dbReference>
<proteinExistence type="predicted"/>
<keyword evidence="1" id="KW-1133">Transmembrane helix</keyword>
<dbReference type="Gene3D" id="1.20.1480.40">
    <property type="entry name" value="Uncharacterised protein PF16133, DUF4844"/>
    <property type="match status" value="1"/>
</dbReference>
<comment type="caution">
    <text evidence="2">The sequence shown here is derived from an EMBL/GenBank/DDBJ whole genome shotgun (WGS) entry which is preliminary data.</text>
</comment>
<dbReference type="EMBL" id="JALJEJ010000004">
    <property type="protein sequence ID" value="MCJ8210070.1"/>
    <property type="molecule type" value="Genomic_DNA"/>
</dbReference>
<keyword evidence="1" id="KW-0472">Membrane</keyword>
<dbReference type="RefSeq" id="WP_245129910.1">
    <property type="nucleotide sequence ID" value="NZ_JALJEJ010000004.1"/>
</dbReference>
<dbReference type="Proteomes" id="UP001139450">
    <property type="component" value="Unassembled WGS sequence"/>
</dbReference>
<reference evidence="2" key="1">
    <citation type="submission" date="2022-04" db="EMBL/GenBank/DDBJ databases">
        <title>Mucilaginibacter sp. RS28 isolated from freshwater.</title>
        <authorList>
            <person name="Ko S.-R."/>
        </authorList>
    </citation>
    <scope>NUCLEOTIDE SEQUENCE</scope>
    <source>
        <strain evidence="2">RS28</strain>
    </source>
</reference>
<name>A0A9X1X4S3_9SPHI</name>
<accession>A0A9X1X4S3</accession>
<evidence type="ECO:0000256" key="1">
    <source>
        <dbReference type="SAM" id="Phobius"/>
    </source>
</evidence>
<organism evidence="2 3">
    <name type="scientific">Mucilaginibacter straminoryzae</name>
    <dbReference type="NCBI Taxonomy" id="2932774"/>
    <lineage>
        <taxon>Bacteria</taxon>
        <taxon>Pseudomonadati</taxon>
        <taxon>Bacteroidota</taxon>
        <taxon>Sphingobacteriia</taxon>
        <taxon>Sphingobacteriales</taxon>
        <taxon>Sphingobacteriaceae</taxon>
        <taxon>Mucilaginibacter</taxon>
    </lineage>
</organism>
<evidence type="ECO:0000313" key="2">
    <source>
        <dbReference type="EMBL" id="MCJ8210070.1"/>
    </source>
</evidence>
<keyword evidence="1" id="KW-0812">Transmembrane</keyword>
<dbReference type="AlphaFoldDB" id="A0A9X1X4S3"/>
<keyword evidence="3" id="KW-1185">Reference proteome</keyword>
<gene>
    <name evidence="2" type="ORF">MUY27_10150</name>
</gene>
<dbReference type="InterPro" id="IPR038360">
    <property type="entry name" value="DUF4844_sf"/>
</dbReference>
<protein>
    <submittedName>
        <fullName evidence="2">DUF4844 domain-containing protein</fullName>
    </submittedName>
</protein>
<evidence type="ECO:0000313" key="3">
    <source>
        <dbReference type="Proteomes" id="UP001139450"/>
    </source>
</evidence>
<sequence>MNKEKNWRLNQKGFIALSLQLFLRLERSNMKLSCWMNTDGYYKVLRAKEVAQCSFEYIPLAMFNEFISFVVINGVAIPLVIIFNSIMKSILTLLLSVFTSVAFFQTSMKGGAEAKQKLTAFIKKPKFEGEAGTAFNGLSNPKIKSELTLIINQAAKDFLKTASNRPTEEQYERNIGAGLKRFDRYRLQLDSEDEDKVCHYFEELMDCVGLASSNGQLNKWRYGFDPAKKP</sequence>
<dbReference type="Pfam" id="PF16133">
    <property type="entry name" value="DUF4844"/>
    <property type="match status" value="1"/>
</dbReference>
<feature type="transmembrane region" description="Helical" evidence="1">
    <location>
        <begin position="66"/>
        <end position="83"/>
    </location>
</feature>